<dbReference type="GO" id="GO:0005524">
    <property type="term" value="F:ATP binding"/>
    <property type="evidence" value="ECO:0007669"/>
    <property type="project" value="UniProtKB-KW"/>
</dbReference>
<keyword evidence="8 9" id="KW-0472">Membrane</keyword>
<protein>
    <submittedName>
        <fullName evidence="11">P-loop containing nucleoside triphosphate hydrolase protein</fullName>
    </submittedName>
</protein>
<dbReference type="PROSITE" id="PS00211">
    <property type="entry name" value="ABC_TRANSPORTER_1"/>
    <property type="match status" value="1"/>
</dbReference>
<dbReference type="SMART" id="SM00382">
    <property type="entry name" value="AAA"/>
    <property type="match status" value="1"/>
</dbReference>
<gene>
    <name evidence="11" type="ORF">BDV26DRAFT_267958</name>
</gene>
<dbReference type="GO" id="GO:0140359">
    <property type="term" value="F:ABC-type transporter activity"/>
    <property type="evidence" value="ECO:0007669"/>
    <property type="project" value="InterPro"/>
</dbReference>
<keyword evidence="6" id="KW-0067">ATP-binding</keyword>
<accession>A0A5N7B2H9</accession>
<dbReference type="PANTHER" id="PTHR48042:SF11">
    <property type="entry name" value="ABC TRANSPORTER G FAMILY MEMBER 11"/>
    <property type="match status" value="1"/>
</dbReference>
<dbReference type="Pfam" id="PF19055">
    <property type="entry name" value="ABC2_membrane_7"/>
    <property type="match status" value="1"/>
</dbReference>
<evidence type="ECO:0000256" key="8">
    <source>
        <dbReference type="ARBA" id="ARBA00023136"/>
    </source>
</evidence>
<keyword evidence="11" id="KW-0378">Hydrolase</keyword>
<feature type="transmembrane region" description="Helical" evidence="9">
    <location>
        <begin position="506"/>
        <end position="529"/>
    </location>
</feature>
<proteinExistence type="inferred from homology"/>
<dbReference type="InterPro" id="IPR013525">
    <property type="entry name" value="ABC2_TM"/>
</dbReference>
<dbReference type="Pfam" id="PF01061">
    <property type="entry name" value="ABC2_membrane"/>
    <property type="match status" value="1"/>
</dbReference>
<evidence type="ECO:0000256" key="1">
    <source>
        <dbReference type="ARBA" id="ARBA00004141"/>
    </source>
</evidence>
<feature type="transmembrane region" description="Helical" evidence="9">
    <location>
        <begin position="599"/>
        <end position="620"/>
    </location>
</feature>
<dbReference type="AlphaFoldDB" id="A0A5N7B2H9"/>
<dbReference type="InterPro" id="IPR052215">
    <property type="entry name" value="Plant_ABCG"/>
</dbReference>
<keyword evidence="7 9" id="KW-1133">Transmembrane helix</keyword>
<dbReference type="PROSITE" id="PS50893">
    <property type="entry name" value="ABC_TRANSPORTER_2"/>
    <property type="match status" value="1"/>
</dbReference>
<evidence type="ECO:0000259" key="10">
    <source>
        <dbReference type="PROSITE" id="PS50893"/>
    </source>
</evidence>
<evidence type="ECO:0000256" key="4">
    <source>
        <dbReference type="ARBA" id="ARBA00022692"/>
    </source>
</evidence>
<keyword evidence="4 9" id="KW-0812">Transmembrane</keyword>
<feature type="domain" description="ABC transporter" evidence="10">
    <location>
        <begin position="30"/>
        <end position="278"/>
    </location>
</feature>
<evidence type="ECO:0000313" key="12">
    <source>
        <dbReference type="Proteomes" id="UP000326198"/>
    </source>
</evidence>
<feature type="transmembrane region" description="Helical" evidence="9">
    <location>
        <begin position="395"/>
        <end position="414"/>
    </location>
</feature>
<reference evidence="11 12" key="1">
    <citation type="submission" date="2019-04" db="EMBL/GenBank/DDBJ databases">
        <title>Friends and foes A comparative genomics studyof 23 Aspergillus species from section Flavi.</title>
        <authorList>
            <consortium name="DOE Joint Genome Institute"/>
            <person name="Kjaerbolling I."/>
            <person name="Vesth T."/>
            <person name="Frisvad J.C."/>
            <person name="Nybo J.L."/>
            <person name="Theobald S."/>
            <person name="Kildgaard S."/>
            <person name="Isbrandt T."/>
            <person name="Kuo A."/>
            <person name="Sato A."/>
            <person name="Lyhne E.K."/>
            <person name="Kogle M.E."/>
            <person name="Wiebenga A."/>
            <person name="Kun R.S."/>
            <person name="Lubbers R.J."/>
            <person name="Makela M.R."/>
            <person name="Barry K."/>
            <person name="Chovatia M."/>
            <person name="Clum A."/>
            <person name="Daum C."/>
            <person name="Haridas S."/>
            <person name="He G."/>
            <person name="LaButti K."/>
            <person name="Lipzen A."/>
            <person name="Mondo S."/>
            <person name="Riley R."/>
            <person name="Salamov A."/>
            <person name="Simmons B.A."/>
            <person name="Magnuson J.K."/>
            <person name="Henrissat B."/>
            <person name="Mortensen U.H."/>
            <person name="Larsen T.O."/>
            <person name="Devries R.P."/>
            <person name="Grigoriev I.V."/>
            <person name="Machida M."/>
            <person name="Baker S.E."/>
            <person name="Andersen M.R."/>
        </authorList>
    </citation>
    <scope>NUCLEOTIDE SEQUENCE [LARGE SCALE GENOMIC DNA]</scope>
    <source>
        <strain evidence="11 12">IBT 29228</strain>
    </source>
</reference>
<organism evidence="11 12">
    <name type="scientific">Aspergillus bertholletiae</name>
    <dbReference type="NCBI Taxonomy" id="1226010"/>
    <lineage>
        <taxon>Eukaryota</taxon>
        <taxon>Fungi</taxon>
        <taxon>Dikarya</taxon>
        <taxon>Ascomycota</taxon>
        <taxon>Pezizomycotina</taxon>
        <taxon>Eurotiomycetes</taxon>
        <taxon>Eurotiomycetidae</taxon>
        <taxon>Eurotiales</taxon>
        <taxon>Aspergillaceae</taxon>
        <taxon>Aspergillus</taxon>
        <taxon>Aspergillus subgen. Circumdati</taxon>
    </lineage>
</organism>
<dbReference type="Proteomes" id="UP000326198">
    <property type="component" value="Unassembled WGS sequence"/>
</dbReference>
<dbReference type="InterPro" id="IPR017871">
    <property type="entry name" value="ABC_transporter-like_CS"/>
</dbReference>
<dbReference type="OrthoDB" id="66620at2759"/>
<keyword evidence="5" id="KW-0547">Nucleotide-binding</keyword>
<evidence type="ECO:0000256" key="5">
    <source>
        <dbReference type="ARBA" id="ARBA00022741"/>
    </source>
</evidence>
<keyword evidence="3" id="KW-0813">Transport</keyword>
<keyword evidence="12" id="KW-1185">Reference proteome</keyword>
<evidence type="ECO:0000256" key="6">
    <source>
        <dbReference type="ARBA" id="ARBA00022840"/>
    </source>
</evidence>
<dbReference type="InterPro" id="IPR043926">
    <property type="entry name" value="ABCG_dom"/>
</dbReference>
<dbReference type="GO" id="GO:0016020">
    <property type="term" value="C:membrane"/>
    <property type="evidence" value="ECO:0007669"/>
    <property type="project" value="UniProtKB-SubCell"/>
</dbReference>
<dbReference type="InterPro" id="IPR003593">
    <property type="entry name" value="AAA+_ATPase"/>
</dbReference>
<feature type="transmembrane region" description="Helical" evidence="9">
    <location>
        <begin position="477"/>
        <end position="499"/>
    </location>
</feature>
<dbReference type="GO" id="GO:0016887">
    <property type="term" value="F:ATP hydrolysis activity"/>
    <property type="evidence" value="ECO:0007669"/>
    <property type="project" value="InterPro"/>
</dbReference>
<name>A0A5N7B2H9_9EURO</name>
<dbReference type="FunFam" id="3.40.50.300:FF:001305">
    <property type="entry name" value="ABCG transporter ABC superfamily"/>
    <property type="match status" value="1"/>
</dbReference>
<dbReference type="Pfam" id="PF00005">
    <property type="entry name" value="ABC_tran"/>
    <property type="match status" value="1"/>
</dbReference>
<comment type="subcellular location">
    <subcellularLocation>
        <location evidence="1">Membrane</location>
        <topology evidence="1">Multi-pass membrane protein</topology>
    </subcellularLocation>
</comment>
<evidence type="ECO:0000256" key="9">
    <source>
        <dbReference type="SAM" id="Phobius"/>
    </source>
</evidence>
<dbReference type="InterPro" id="IPR003439">
    <property type="entry name" value="ABC_transporter-like_ATP-bd"/>
</dbReference>
<dbReference type="Gene3D" id="3.40.50.300">
    <property type="entry name" value="P-loop containing nucleotide triphosphate hydrolases"/>
    <property type="match status" value="1"/>
</dbReference>
<evidence type="ECO:0000313" key="11">
    <source>
        <dbReference type="EMBL" id="KAE8375338.1"/>
    </source>
</evidence>
<dbReference type="InterPro" id="IPR027417">
    <property type="entry name" value="P-loop_NTPase"/>
</dbReference>
<evidence type="ECO:0000256" key="7">
    <source>
        <dbReference type="ARBA" id="ARBA00022989"/>
    </source>
</evidence>
<evidence type="ECO:0000256" key="3">
    <source>
        <dbReference type="ARBA" id="ARBA00022448"/>
    </source>
</evidence>
<dbReference type="SUPFAM" id="SSF52540">
    <property type="entry name" value="P-loop containing nucleoside triphosphate hydrolases"/>
    <property type="match status" value="1"/>
</dbReference>
<feature type="transmembrane region" description="Helical" evidence="9">
    <location>
        <begin position="435"/>
        <end position="465"/>
    </location>
</feature>
<evidence type="ECO:0000256" key="2">
    <source>
        <dbReference type="ARBA" id="ARBA00005814"/>
    </source>
</evidence>
<dbReference type="PANTHER" id="PTHR48042">
    <property type="entry name" value="ABC TRANSPORTER G FAMILY MEMBER 11"/>
    <property type="match status" value="1"/>
</dbReference>
<feature type="transmembrane region" description="Helical" evidence="9">
    <location>
        <begin position="361"/>
        <end position="383"/>
    </location>
</feature>
<sequence>MASDQAKALDALDLEQNDHQFLMNNTVQSFAWENLTVTVKDRRTKQPRNLIEGCSGTARHGQLIALMGPSGCGKTTLLNVLARRTASAGAKNAGECYVNGAKLDNDTFNRITSYVEQEDALIGSLTVQETLKFAADLSLPGSVTRSQKTHRIQTLLSAFGIQNQAATLVGTPIRKGISGGQKRRVSVASQLITCPKILFLDEPTSGLDSTASYEVISYVKKLAVANNLIIIASIHQPSTATFQLFDNLLLLSAGKTCYFGPVTEVSNHFESIGCPIPPNTNPAEYLLDAVSSDFTVHEDQAEKIQNAWTQSAQYAALSQQPQSADEKDINTVNIDELGRPGIPRITLSLLHRLFIKSYRDVVAYGIRIVMYLGLAIMMGTVWLRLHSSQEYIQPFINAIFFGSAFMSFMAVAYVPSFLEDRATFTKERANGLYGALPFVISNFIIGLPYLFIISILFSIVSYWLSNFRPTGAAFFTWVMWLFLDLVAAESLVVFVTAIFPNFVISLALVAFANGLWMSVGGFLVSPTILNPFWKYVFHYIDYQAYVFQGMMVNEFSERTYSCGAGCQCMYQTDLADQCMIRGTGVLKEYGYATGRTGKWVGILIGIIAVYRLFGYIALVLRRT</sequence>
<dbReference type="EMBL" id="ML736262">
    <property type="protein sequence ID" value="KAE8375338.1"/>
    <property type="molecule type" value="Genomic_DNA"/>
</dbReference>
<comment type="similarity">
    <text evidence="2">Belongs to the ABC transporter superfamily. ABCG family. Eye pigment precursor importer (TC 3.A.1.204) subfamily.</text>
</comment>